<accession>A0A822ZLR2</accession>
<name>A0A822ZLR2_NELNU</name>
<protein>
    <submittedName>
        <fullName evidence="1">Uncharacterized protein</fullName>
    </submittedName>
</protein>
<comment type="caution">
    <text evidence="1">The sequence shown here is derived from an EMBL/GenBank/DDBJ whole genome shotgun (WGS) entry which is preliminary data.</text>
</comment>
<keyword evidence="2" id="KW-1185">Reference proteome</keyword>
<sequence>MASRLWASRAASYLRVSVRHRGFASGKLNSYFAFPFRLPRFASCMLTFGKIKWRCKEQRGKGHACIFRSPL</sequence>
<dbReference type="Proteomes" id="UP000607653">
    <property type="component" value="Unassembled WGS sequence"/>
</dbReference>
<dbReference type="AlphaFoldDB" id="A0A822ZLR2"/>
<proteinExistence type="predicted"/>
<reference evidence="1 2" key="1">
    <citation type="journal article" date="2020" name="Mol. Biol. Evol.">
        <title>Distinct Expression and Methylation Patterns for Genes with Different Fates following a Single Whole-Genome Duplication in Flowering Plants.</title>
        <authorList>
            <person name="Shi T."/>
            <person name="Rahmani R.S."/>
            <person name="Gugger P.F."/>
            <person name="Wang M."/>
            <person name="Li H."/>
            <person name="Zhang Y."/>
            <person name="Li Z."/>
            <person name="Wang Q."/>
            <person name="Van de Peer Y."/>
            <person name="Marchal K."/>
            <person name="Chen J."/>
        </authorList>
    </citation>
    <scope>NUCLEOTIDE SEQUENCE [LARGE SCALE GENOMIC DNA]</scope>
    <source>
        <tissue evidence="1">Leaf</tissue>
    </source>
</reference>
<dbReference type="EMBL" id="DUZY01000006">
    <property type="protein sequence ID" value="DAD43916.1"/>
    <property type="molecule type" value="Genomic_DNA"/>
</dbReference>
<evidence type="ECO:0000313" key="2">
    <source>
        <dbReference type="Proteomes" id="UP000607653"/>
    </source>
</evidence>
<gene>
    <name evidence="1" type="ORF">HUJ06_002146</name>
</gene>
<organism evidence="1 2">
    <name type="scientific">Nelumbo nucifera</name>
    <name type="common">Sacred lotus</name>
    <dbReference type="NCBI Taxonomy" id="4432"/>
    <lineage>
        <taxon>Eukaryota</taxon>
        <taxon>Viridiplantae</taxon>
        <taxon>Streptophyta</taxon>
        <taxon>Embryophyta</taxon>
        <taxon>Tracheophyta</taxon>
        <taxon>Spermatophyta</taxon>
        <taxon>Magnoliopsida</taxon>
        <taxon>Proteales</taxon>
        <taxon>Nelumbonaceae</taxon>
        <taxon>Nelumbo</taxon>
    </lineage>
</organism>
<evidence type="ECO:0000313" key="1">
    <source>
        <dbReference type="EMBL" id="DAD43916.1"/>
    </source>
</evidence>